<evidence type="ECO:0008006" key="3">
    <source>
        <dbReference type="Google" id="ProtNLM"/>
    </source>
</evidence>
<accession>A0ABT5F7C6</accession>
<dbReference type="RefSeq" id="WP_271928956.1">
    <property type="nucleotide sequence ID" value="NZ_JAQNDO010000001.1"/>
</dbReference>
<sequence>MRGDPAEVVEVHGLGCTFSRSLTEEERAEVLGFLRRYVDVHTTHRLIGTLSLPLAELSAERIDEFRTFACEIGRAGGHDGRWPGLESKVVFHFGARREVAEQKLAALGTGGVNGRIVDSDGECLLIVHLRMSLREALGTTAEVARDIDFACKEIGDVELDAPPRFLAEVSVHFDERAAAEAMRPRFGALGLDTKVAEEIHKIMRSKVDFWQWRWLARSGRVEELMRPRVLSTAGFLGATERLDEVLKEDASTLSSLGLTPADIAGRIREVVGEALRRSRESAWETNEHDIGKFRVRMLQYAGYQDCPWFCAPDHEWAALDFVIENRHSGAKLKGPGLIAHLIAEHGFFEGKESPYRVDPRQAAEVLELPMAEPPSRTVDYFQVLARARDLLPDAQAFLDQRALVSPDLMAEALWVHGTTLTWAPFDPDDASHLERLFKAFAGDVYVVGHSAYPAHLQVIHVRYDEWESVQLDVDWGFDVMLIGVTTSTIGLIHHDGLCAVVTDLPARGSPEDARELERHLVEQAERQRSEALACMPQAVRGGMLALLEGQKSIAAIKYLREQLGCSLSTAKDIVDAVHPSWPRGRGARPVRCS</sequence>
<organism evidence="1 2">
    <name type="scientific">Polyangium mundeleinium</name>
    <dbReference type="NCBI Taxonomy" id="2995306"/>
    <lineage>
        <taxon>Bacteria</taxon>
        <taxon>Pseudomonadati</taxon>
        <taxon>Myxococcota</taxon>
        <taxon>Polyangia</taxon>
        <taxon>Polyangiales</taxon>
        <taxon>Polyangiaceae</taxon>
        <taxon>Polyangium</taxon>
    </lineage>
</organism>
<dbReference type="Proteomes" id="UP001221411">
    <property type="component" value="Unassembled WGS sequence"/>
</dbReference>
<comment type="caution">
    <text evidence="1">The sequence shown here is derived from an EMBL/GenBank/DDBJ whole genome shotgun (WGS) entry which is preliminary data.</text>
</comment>
<dbReference type="Gene3D" id="3.30.1390.10">
    <property type="match status" value="1"/>
</dbReference>
<evidence type="ECO:0000313" key="2">
    <source>
        <dbReference type="Proteomes" id="UP001221411"/>
    </source>
</evidence>
<name>A0ABT5F7C6_9BACT</name>
<gene>
    <name evidence="1" type="ORF">POL67_48590</name>
</gene>
<evidence type="ECO:0000313" key="1">
    <source>
        <dbReference type="EMBL" id="MDC0749283.1"/>
    </source>
</evidence>
<reference evidence="1 2" key="1">
    <citation type="submission" date="2022-11" db="EMBL/GenBank/DDBJ databases">
        <title>Minimal conservation of predation-associated metabolite biosynthetic gene clusters underscores biosynthetic potential of Myxococcota including descriptions for ten novel species: Archangium lansinium sp. nov., Myxococcus landrumus sp. nov., Nannocystis bai.</title>
        <authorList>
            <person name="Ahearne A."/>
            <person name="Stevens C."/>
            <person name="Dowd S."/>
        </authorList>
    </citation>
    <scope>NUCLEOTIDE SEQUENCE [LARGE SCALE GENOMIC DNA]</scope>
    <source>
        <strain evidence="1 2">RJM3</strain>
    </source>
</reference>
<protein>
    <recommendedName>
        <fullName evidence="3">ANTAR domain-containing protein</fullName>
    </recommendedName>
</protein>
<dbReference type="InterPro" id="IPR014719">
    <property type="entry name" value="Ribosomal_bL12_C/ClpS-like"/>
</dbReference>
<keyword evidence="2" id="KW-1185">Reference proteome</keyword>
<dbReference type="EMBL" id="JAQNDO010000001">
    <property type="protein sequence ID" value="MDC0749283.1"/>
    <property type="molecule type" value="Genomic_DNA"/>
</dbReference>
<proteinExistence type="predicted"/>